<dbReference type="EMBL" id="CADEHS020000521">
    <property type="protein sequence ID" value="CAG9953227.1"/>
    <property type="molecule type" value="Genomic_DNA"/>
</dbReference>
<comment type="caution">
    <text evidence="1">The sequence shown here is derived from an EMBL/GenBank/DDBJ whole genome shotgun (WGS) entry which is preliminary data.</text>
</comment>
<organism evidence="1 2">
    <name type="scientific">Clonostachys rosea f. rosea IK726</name>
    <dbReference type="NCBI Taxonomy" id="1349383"/>
    <lineage>
        <taxon>Eukaryota</taxon>
        <taxon>Fungi</taxon>
        <taxon>Dikarya</taxon>
        <taxon>Ascomycota</taxon>
        <taxon>Pezizomycotina</taxon>
        <taxon>Sordariomycetes</taxon>
        <taxon>Hypocreomycetidae</taxon>
        <taxon>Hypocreales</taxon>
        <taxon>Bionectriaceae</taxon>
        <taxon>Clonostachys</taxon>
    </lineage>
</organism>
<accession>A0ACA9ULF5</accession>
<evidence type="ECO:0000313" key="2">
    <source>
        <dbReference type="Proteomes" id="UP000836387"/>
    </source>
</evidence>
<keyword evidence="2" id="KW-1185">Reference proteome</keyword>
<protein>
    <submittedName>
        <fullName evidence="1">Uncharacterized protein</fullName>
    </submittedName>
</protein>
<reference evidence="1" key="1">
    <citation type="submission" date="2020-04" db="EMBL/GenBank/DDBJ databases">
        <authorList>
            <person name="Broberg M."/>
        </authorList>
    </citation>
    <scope>NUCLEOTIDE SEQUENCE</scope>
</reference>
<proteinExistence type="predicted"/>
<gene>
    <name evidence="1" type="ORF">CRV2_00017429</name>
</gene>
<evidence type="ECO:0000313" key="1">
    <source>
        <dbReference type="EMBL" id="CAG9953227.1"/>
    </source>
</evidence>
<dbReference type="Proteomes" id="UP000836387">
    <property type="component" value="Unassembled WGS sequence"/>
</dbReference>
<reference evidence="1" key="2">
    <citation type="submission" date="2021-10" db="EMBL/GenBank/DDBJ databases">
        <authorList>
            <person name="Piombo E."/>
        </authorList>
    </citation>
    <scope>NUCLEOTIDE SEQUENCE</scope>
</reference>
<name>A0ACA9ULF5_BIOOC</name>
<sequence length="192" mass="21440">MDIRSVMTQWRKPDITFTRFYWKRQAVPNWKSANRSPLFALLRAHSGLTLVEFLPTLACHGTTIKSTCGSDGLKLAFHFKTFEKQVLQSWGRVSVTQSLRISYSLQDLEQNWSPSLQPHSSIIFAASIGNSATEYDDIGVISELSREFPVTLHVNAFRSFDYVATMSETVSGTRALTVRATVQASGSTPDST</sequence>